<protein>
    <submittedName>
        <fullName evidence="1">Uncharacterized protein</fullName>
    </submittedName>
</protein>
<dbReference type="STRING" id="1798496.A3C94_00290"/>
<sequence length="122" mass="13569">MIATTVEIPELFDTLAKASWHDVGSSDDDHKLERTDLPSQLEVLYIRKKDKPNQIYMAKVKNGNDWKCVKCATTVLAARVAHTIRDGIFPLSGSGEVSYETVPYCPTCEKKPDFHGSTVIAD</sequence>
<evidence type="ECO:0000313" key="2">
    <source>
        <dbReference type="Proteomes" id="UP000177232"/>
    </source>
</evidence>
<reference evidence="1 2" key="1">
    <citation type="journal article" date="2016" name="Nat. Commun.">
        <title>Thousands of microbial genomes shed light on interconnected biogeochemical processes in an aquifer system.</title>
        <authorList>
            <person name="Anantharaman K."/>
            <person name="Brown C.T."/>
            <person name="Hug L.A."/>
            <person name="Sharon I."/>
            <person name="Castelle C.J."/>
            <person name="Probst A.J."/>
            <person name="Thomas B.C."/>
            <person name="Singh A."/>
            <person name="Wilkins M.J."/>
            <person name="Karaoz U."/>
            <person name="Brodie E.L."/>
            <person name="Williams K.H."/>
            <person name="Hubbard S.S."/>
            <person name="Banfield J.F."/>
        </authorList>
    </citation>
    <scope>NUCLEOTIDE SEQUENCE [LARGE SCALE GENOMIC DNA]</scope>
</reference>
<gene>
    <name evidence="1" type="ORF">A3C94_00290</name>
</gene>
<accession>A0A1F6DRY9</accession>
<organism evidence="1 2">
    <name type="scientific">Candidatus Kaiserbacteria bacterium RIFCSPHIGHO2_02_FULL_55_17</name>
    <dbReference type="NCBI Taxonomy" id="1798496"/>
    <lineage>
        <taxon>Bacteria</taxon>
        <taxon>Candidatus Kaiseribacteriota</taxon>
    </lineage>
</organism>
<evidence type="ECO:0000313" key="1">
    <source>
        <dbReference type="EMBL" id="OGG64156.1"/>
    </source>
</evidence>
<dbReference type="AlphaFoldDB" id="A0A1F6DRY9"/>
<dbReference type="Proteomes" id="UP000177232">
    <property type="component" value="Unassembled WGS sequence"/>
</dbReference>
<dbReference type="EMBL" id="MFLJ01000032">
    <property type="protein sequence ID" value="OGG64156.1"/>
    <property type="molecule type" value="Genomic_DNA"/>
</dbReference>
<name>A0A1F6DRY9_9BACT</name>
<proteinExistence type="predicted"/>
<comment type="caution">
    <text evidence="1">The sequence shown here is derived from an EMBL/GenBank/DDBJ whole genome shotgun (WGS) entry which is preliminary data.</text>
</comment>